<feature type="binding site" evidence="5">
    <location>
        <begin position="70"/>
        <end position="71"/>
    </location>
    <ligand>
        <name>substrate</name>
    </ligand>
</feature>
<evidence type="ECO:0000256" key="3">
    <source>
        <dbReference type="ARBA" id="ARBA00023235"/>
    </source>
</evidence>
<comment type="pathway">
    <text evidence="5">Cell wall biogenesis; peptidoglycan biosynthesis.</text>
</comment>
<dbReference type="Proteomes" id="UP000216020">
    <property type="component" value="Unassembled WGS sequence"/>
</dbReference>
<dbReference type="GO" id="GO:0008881">
    <property type="term" value="F:glutamate racemase activity"/>
    <property type="evidence" value="ECO:0007669"/>
    <property type="project" value="UniProtKB-UniRule"/>
</dbReference>
<keyword evidence="2 5" id="KW-0573">Peptidoglycan synthesis</keyword>
<dbReference type="GO" id="GO:0071555">
    <property type="term" value="P:cell wall organization"/>
    <property type="evidence" value="ECO:0007669"/>
    <property type="project" value="UniProtKB-KW"/>
</dbReference>
<comment type="similarity">
    <text evidence="5">Belongs to the aspartate/glutamate racemases family.</text>
</comment>
<dbReference type="UniPathway" id="UPA00219"/>
<evidence type="ECO:0000256" key="1">
    <source>
        <dbReference type="ARBA" id="ARBA00022960"/>
    </source>
</evidence>
<evidence type="ECO:0000256" key="4">
    <source>
        <dbReference type="ARBA" id="ARBA00023316"/>
    </source>
</evidence>
<comment type="function">
    <text evidence="5">Provides the (R)-glutamate required for cell wall biosynthesis.</text>
</comment>
<feature type="active site" description="Proton donor/acceptor" evidence="5">
    <location>
        <position position="204"/>
    </location>
</feature>
<feature type="binding site" evidence="5">
    <location>
        <begin position="38"/>
        <end position="39"/>
    </location>
    <ligand>
        <name>substrate</name>
    </ligand>
</feature>
<dbReference type="PANTHER" id="PTHR21198">
    <property type="entry name" value="GLUTAMATE RACEMASE"/>
    <property type="match status" value="1"/>
</dbReference>
<dbReference type="GO" id="GO:0008360">
    <property type="term" value="P:regulation of cell shape"/>
    <property type="evidence" value="ECO:0007669"/>
    <property type="project" value="UniProtKB-KW"/>
</dbReference>
<comment type="caution">
    <text evidence="6">The sequence shown here is derived from an EMBL/GenBank/DDBJ whole genome shotgun (WGS) entry which is preliminary data.</text>
</comment>
<reference evidence="7" key="1">
    <citation type="submission" date="2017-05" db="EMBL/GenBank/DDBJ databases">
        <title>Complete and WGS of Bordetella genogroups.</title>
        <authorList>
            <person name="Spilker T."/>
            <person name="Lipuma J."/>
        </authorList>
    </citation>
    <scope>NUCLEOTIDE SEQUENCE [LARGE SCALE GENOMIC DNA]</scope>
    <source>
        <strain evidence="7">AU16122</strain>
    </source>
</reference>
<proteinExistence type="inferred from homology"/>
<gene>
    <name evidence="5" type="primary">murI</name>
    <name evidence="6" type="ORF">CAL29_30000</name>
</gene>
<sequence length="282" mass="30491">MIGVFDSGSGGLTVMRALEHALPMESFIYLGDHGNAPYGNRSSADIYALTLRGIERLFGLGCRLVIIACNTAAATGLRQLQQTWLPHAYPEHRVIGVIVPMIEAITGMPWEADASVAPPMHDGPALHAAVFATRHTVNTGAYVTEIAKRAPAMRVSQQACPDLAKMIDDGAGDDDIRPHVRSYIDELLARTAERGMPDVGILACTHYPLVEHLFREALPARVKLLTQGDVTAASLQRYLARHPRFSSARAPGTVYLTTGDPAHVSALAGRFYGRVVQFQGIT</sequence>
<protein>
    <recommendedName>
        <fullName evidence="5">Glutamate racemase</fullName>
        <ecNumber evidence="5">5.1.1.3</ecNumber>
    </recommendedName>
</protein>
<keyword evidence="7" id="KW-1185">Reference proteome</keyword>
<dbReference type="OrthoDB" id="9801055at2"/>
<organism evidence="6 7">
    <name type="scientific">Bordetella genomosp. 10</name>
    <dbReference type="NCBI Taxonomy" id="1416804"/>
    <lineage>
        <taxon>Bacteria</taxon>
        <taxon>Pseudomonadati</taxon>
        <taxon>Pseudomonadota</taxon>
        <taxon>Betaproteobacteria</taxon>
        <taxon>Burkholderiales</taxon>
        <taxon>Alcaligenaceae</taxon>
        <taxon>Bordetella</taxon>
    </lineage>
</organism>
<dbReference type="PANTHER" id="PTHR21198:SF2">
    <property type="entry name" value="GLUTAMATE RACEMASE"/>
    <property type="match status" value="1"/>
</dbReference>
<dbReference type="SUPFAM" id="SSF53681">
    <property type="entry name" value="Aspartate/glutamate racemase"/>
    <property type="match status" value="2"/>
</dbReference>
<evidence type="ECO:0000313" key="7">
    <source>
        <dbReference type="Proteomes" id="UP000216020"/>
    </source>
</evidence>
<keyword evidence="1 5" id="KW-0133">Cell shape</keyword>
<keyword evidence="3 5" id="KW-0413">Isomerase</keyword>
<evidence type="ECO:0000256" key="2">
    <source>
        <dbReference type="ARBA" id="ARBA00022984"/>
    </source>
</evidence>
<dbReference type="Gene3D" id="3.40.50.1860">
    <property type="match status" value="2"/>
</dbReference>
<keyword evidence="4 5" id="KW-0961">Cell wall biogenesis/degradation</keyword>
<dbReference type="AlphaFoldDB" id="A0A261S4I4"/>
<dbReference type="HAMAP" id="MF_00258">
    <property type="entry name" value="Glu_racemase"/>
    <property type="match status" value="1"/>
</dbReference>
<evidence type="ECO:0000313" key="6">
    <source>
        <dbReference type="EMBL" id="OZI32071.1"/>
    </source>
</evidence>
<accession>A0A261S4I4</accession>
<dbReference type="GO" id="GO:0009252">
    <property type="term" value="P:peptidoglycan biosynthetic process"/>
    <property type="evidence" value="ECO:0007669"/>
    <property type="project" value="UniProtKB-UniRule"/>
</dbReference>
<dbReference type="InterPro" id="IPR001920">
    <property type="entry name" value="Asp/Glu_race"/>
</dbReference>
<dbReference type="InterPro" id="IPR004391">
    <property type="entry name" value="Glu_race"/>
</dbReference>
<dbReference type="EMBL" id="NEVM01000005">
    <property type="protein sequence ID" value="OZI32071.1"/>
    <property type="molecule type" value="Genomic_DNA"/>
</dbReference>
<feature type="active site" description="Proton donor/acceptor" evidence="5">
    <location>
        <position position="69"/>
    </location>
</feature>
<comment type="catalytic activity">
    <reaction evidence="5">
        <text>L-glutamate = D-glutamate</text>
        <dbReference type="Rhea" id="RHEA:12813"/>
        <dbReference type="ChEBI" id="CHEBI:29985"/>
        <dbReference type="ChEBI" id="CHEBI:29986"/>
        <dbReference type="EC" id="5.1.1.3"/>
    </reaction>
</comment>
<evidence type="ECO:0000256" key="5">
    <source>
        <dbReference type="HAMAP-Rule" id="MF_00258"/>
    </source>
</evidence>
<feature type="binding site" evidence="5">
    <location>
        <begin position="6"/>
        <end position="7"/>
    </location>
    <ligand>
        <name>substrate</name>
    </ligand>
</feature>
<dbReference type="EC" id="5.1.1.3" evidence="5"/>
<name>A0A261S4I4_9BORD</name>
<feature type="binding site" evidence="5">
    <location>
        <begin position="205"/>
        <end position="206"/>
    </location>
    <ligand>
        <name>substrate</name>
    </ligand>
</feature>